<feature type="region of interest" description="Disordered" evidence="1">
    <location>
        <begin position="34"/>
        <end position="110"/>
    </location>
</feature>
<feature type="compositionally biased region" description="Basic and acidic residues" evidence="1">
    <location>
        <begin position="34"/>
        <end position="44"/>
    </location>
</feature>
<gene>
    <name evidence="2" type="ORF">CK203_117561</name>
</gene>
<feature type="compositionally biased region" description="Polar residues" evidence="1">
    <location>
        <begin position="54"/>
        <end position="79"/>
    </location>
</feature>
<accession>A0A438FDV5</accession>
<evidence type="ECO:0000313" key="2">
    <source>
        <dbReference type="EMBL" id="RVW58156.1"/>
    </source>
</evidence>
<proteinExistence type="predicted"/>
<dbReference type="Proteomes" id="UP000288805">
    <property type="component" value="Unassembled WGS sequence"/>
</dbReference>
<organism evidence="2 3">
    <name type="scientific">Vitis vinifera</name>
    <name type="common">Grape</name>
    <dbReference type="NCBI Taxonomy" id="29760"/>
    <lineage>
        <taxon>Eukaryota</taxon>
        <taxon>Viridiplantae</taxon>
        <taxon>Streptophyta</taxon>
        <taxon>Embryophyta</taxon>
        <taxon>Tracheophyta</taxon>
        <taxon>Spermatophyta</taxon>
        <taxon>Magnoliopsida</taxon>
        <taxon>eudicotyledons</taxon>
        <taxon>Gunneridae</taxon>
        <taxon>Pentapetalae</taxon>
        <taxon>rosids</taxon>
        <taxon>Vitales</taxon>
        <taxon>Vitaceae</taxon>
        <taxon>Viteae</taxon>
        <taxon>Vitis</taxon>
    </lineage>
</organism>
<dbReference type="EMBL" id="QGNW01000976">
    <property type="protein sequence ID" value="RVW58156.1"/>
    <property type="molecule type" value="Genomic_DNA"/>
</dbReference>
<comment type="caution">
    <text evidence="2">The sequence shown here is derived from an EMBL/GenBank/DDBJ whole genome shotgun (WGS) entry which is preliminary data.</text>
</comment>
<sequence>MLTQQAVDAYPARSWRKRKRKRRWWCRRRLRVERERERERERAGTAHSAVEPSNPVQQTSSNLVGQPVQTVHSNPVQQPQHPPIAPATDATVELPTSSHHVKGSEFNSSY</sequence>
<reference evidence="2 3" key="1">
    <citation type="journal article" date="2018" name="PLoS Genet.">
        <title>Population sequencing reveals clonal diversity and ancestral inbreeding in the grapevine cultivar Chardonnay.</title>
        <authorList>
            <person name="Roach M.J."/>
            <person name="Johnson D.L."/>
            <person name="Bohlmann J."/>
            <person name="van Vuuren H.J."/>
            <person name="Jones S.J."/>
            <person name="Pretorius I.S."/>
            <person name="Schmidt S.A."/>
            <person name="Borneman A.R."/>
        </authorList>
    </citation>
    <scope>NUCLEOTIDE SEQUENCE [LARGE SCALE GENOMIC DNA]</scope>
    <source>
        <strain evidence="3">cv. Chardonnay</strain>
        <tissue evidence="2">Leaf</tissue>
    </source>
</reference>
<evidence type="ECO:0000313" key="3">
    <source>
        <dbReference type="Proteomes" id="UP000288805"/>
    </source>
</evidence>
<evidence type="ECO:0000256" key="1">
    <source>
        <dbReference type="SAM" id="MobiDB-lite"/>
    </source>
</evidence>
<dbReference type="AlphaFoldDB" id="A0A438FDV5"/>
<protein>
    <submittedName>
        <fullName evidence="2">Uncharacterized protein</fullName>
    </submittedName>
</protein>
<name>A0A438FDV5_VITVI</name>